<accession>A0A835GTL8</accession>
<reference evidence="3 4" key="1">
    <citation type="submission" date="2020-10" db="EMBL/GenBank/DDBJ databases">
        <title>The Coptis chinensis genome and diversification of protoberbering-type alkaloids.</title>
        <authorList>
            <person name="Wang B."/>
            <person name="Shu S."/>
            <person name="Song C."/>
            <person name="Liu Y."/>
        </authorList>
    </citation>
    <scope>NUCLEOTIDE SEQUENCE [LARGE SCALE GENOMIC DNA]</scope>
    <source>
        <strain evidence="3">HL-2020</strain>
        <tissue evidence="3">Leaf</tissue>
    </source>
</reference>
<protein>
    <submittedName>
        <fullName evidence="3">Uncharacterized protein</fullName>
    </submittedName>
</protein>
<feature type="region of interest" description="Disordered" evidence="1">
    <location>
        <begin position="73"/>
        <end position="217"/>
    </location>
</feature>
<feature type="transmembrane region" description="Helical" evidence="2">
    <location>
        <begin position="12"/>
        <end position="31"/>
    </location>
</feature>
<evidence type="ECO:0000256" key="1">
    <source>
        <dbReference type="SAM" id="MobiDB-lite"/>
    </source>
</evidence>
<feature type="compositionally biased region" description="Basic residues" evidence="1">
    <location>
        <begin position="249"/>
        <end position="262"/>
    </location>
</feature>
<gene>
    <name evidence="3" type="ORF">IFM89_001320</name>
</gene>
<evidence type="ECO:0000256" key="2">
    <source>
        <dbReference type="SAM" id="Phobius"/>
    </source>
</evidence>
<name>A0A835GTL8_9MAGN</name>
<organism evidence="3 4">
    <name type="scientific">Coptis chinensis</name>
    <dbReference type="NCBI Taxonomy" id="261450"/>
    <lineage>
        <taxon>Eukaryota</taxon>
        <taxon>Viridiplantae</taxon>
        <taxon>Streptophyta</taxon>
        <taxon>Embryophyta</taxon>
        <taxon>Tracheophyta</taxon>
        <taxon>Spermatophyta</taxon>
        <taxon>Magnoliopsida</taxon>
        <taxon>Ranunculales</taxon>
        <taxon>Ranunculaceae</taxon>
        <taxon>Coptidoideae</taxon>
        <taxon>Coptis</taxon>
    </lineage>
</organism>
<dbReference type="EMBL" id="JADFTS010000009">
    <property type="protein sequence ID" value="KAF9587330.1"/>
    <property type="molecule type" value="Genomic_DNA"/>
</dbReference>
<evidence type="ECO:0000313" key="3">
    <source>
        <dbReference type="EMBL" id="KAF9587330.1"/>
    </source>
</evidence>
<evidence type="ECO:0000313" key="4">
    <source>
        <dbReference type="Proteomes" id="UP000631114"/>
    </source>
</evidence>
<dbReference type="Proteomes" id="UP000631114">
    <property type="component" value="Unassembled WGS sequence"/>
</dbReference>
<keyword evidence="4" id="KW-1185">Reference proteome</keyword>
<feature type="compositionally biased region" description="Basic and acidic residues" evidence="1">
    <location>
        <begin position="159"/>
        <end position="185"/>
    </location>
</feature>
<feature type="transmembrane region" description="Helical" evidence="2">
    <location>
        <begin position="37"/>
        <end position="59"/>
    </location>
</feature>
<comment type="caution">
    <text evidence="3">The sequence shown here is derived from an EMBL/GenBank/DDBJ whole genome shotgun (WGS) entry which is preliminary data.</text>
</comment>
<feature type="region of interest" description="Disordered" evidence="1">
    <location>
        <begin position="239"/>
        <end position="262"/>
    </location>
</feature>
<proteinExistence type="predicted"/>
<sequence length="262" mass="29048">MGMDHNESAVQRTLFWGLGLLLLSFVTWKFIEGNSSWILGFVILCVALSPSSLSSYDWLMLKQVKCLRVVEQPNGSSLPSSEVGHETNEKQKKRKKKERGKDKTGVLVDDKTDDVSKEEPVKDEVNKKPFTHKTEDGSAEVKEKSDKKVVKASKKKHKDCVDEVTDAKRTEDVSVELKEKSDGKVIKASKKKVGNGGDQVSSKKKAADGGDQVTGTKRKVVDVIDSETERIDDTAIATNLVAGENTSEKKKRKKKKKNKTAE</sequence>
<feature type="compositionally biased region" description="Basic and acidic residues" evidence="1">
    <location>
        <begin position="99"/>
        <end position="149"/>
    </location>
</feature>
<keyword evidence="2" id="KW-1133">Transmembrane helix</keyword>
<keyword evidence="2" id="KW-0472">Membrane</keyword>
<keyword evidence="2" id="KW-0812">Transmembrane</keyword>
<dbReference type="AlphaFoldDB" id="A0A835GTL8"/>